<feature type="region of interest" description="Disordered" evidence="6">
    <location>
        <begin position="174"/>
        <end position="226"/>
    </location>
</feature>
<dbReference type="EMBL" id="DVND01000056">
    <property type="protein sequence ID" value="HIU48157.1"/>
    <property type="molecule type" value="Genomic_DNA"/>
</dbReference>
<keyword evidence="3 5" id="KW-0687">Ribonucleoprotein</keyword>
<dbReference type="GO" id="GO:0015934">
    <property type="term" value="C:large ribosomal subunit"/>
    <property type="evidence" value="ECO:0007669"/>
    <property type="project" value="InterPro"/>
</dbReference>
<dbReference type="Pfam" id="PF00466">
    <property type="entry name" value="Ribosomal_L10"/>
    <property type="match status" value="1"/>
</dbReference>
<dbReference type="InterPro" id="IPR002363">
    <property type="entry name" value="Ribosomal_uL10_CS_bac"/>
</dbReference>
<comment type="function">
    <text evidence="5">Forms part of the ribosomal stalk, playing a central role in the interaction of the ribosome with GTP-bound translation factors.</text>
</comment>
<dbReference type="AlphaFoldDB" id="A0A9D1S6C1"/>
<dbReference type="GO" id="GO:0070180">
    <property type="term" value="F:large ribosomal subunit rRNA binding"/>
    <property type="evidence" value="ECO:0007669"/>
    <property type="project" value="UniProtKB-UniRule"/>
</dbReference>
<dbReference type="Proteomes" id="UP000824111">
    <property type="component" value="Unassembled WGS sequence"/>
</dbReference>
<comment type="caution">
    <text evidence="7">The sequence shown here is derived from an EMBL/GenBank/DDBJ whole genome shotgun (WGS) entry which is preliminary data.</text>
</comment>
<dbReference type="InterPro" id="IPR047865">
    <property type="entry name" value="Ribosomal_uL10_bac_type"/>
</dbReference>
<dbReference type="Gene3D" id="3.30.70.1730">
    <property type="match status" value="1"/>
</dbReference>
<reference evidence="7" key="1">
    <citation type="submission" date="2020-10" db="EMBL/GenBank/DDBJ databases">
        <authorList>
            <person name="Gilroy R."/>
        </authorList>
    </citation>
    <scope>NUCLEOTIDE SEQUENCE</scope>
    <source>
        <strain evidence="7">ChiSjej4B22-9803</strain>
    </source>
</reference>
<evidence type="ECO:0000256" key="6">
    <source>
        <dbReference type="SAM" id="MobiDB-lite"/>
    </source>
</evidence>
<evidence type="ECO:0000256" key="4">
    <source>
        <dbReference type="ARBA" id="ARBA00035202"/>
    </source>
</evidence>
<reference evidence="7" key="2">
    <citation type="journal article" date="2021" name="PeerJ">
        <title>Extensive microbial diversity within the chicken gut microbiome revealed by metagenomics and culture.</title>
        <authorList>
            <person name="Gilroy R."/>
            <person name="Ravi A."/>
            <person name="Getino M."/>
            <person name="Pursley I."/>
            <person name="Horton D.L."/>
            <person name="Alikhan N.F."/>
            <person name="Baker D."/>
            <person name="Gharbi K."/>
            <person name="Hall N."/>
            <person name="Watson M."/>
            <person name="Adriaenssens E.M."/>
            <person name="Foster-Nyarko E."/>
            <person name="Jarju S."/>
            <person name="Secka A."/>
            <person name="Antonio M."/>
            <person name="Oren A."/>
            <person name="Chaudhuri R.R."/>
            <person name="La Ragione R."/>
            <person name="Hildebrand F."/>
            <person name="Pallen M.J."/>
        </authorList>
    </citation>
    <scope>NUCLEOTIDE SEQUENCE</scope>
    <source>
        <strain evidence="7">ChiSjej4B22-9803</strain>
    </source>
</reference>
<accession>A0A9D1S6C1</accession>
<dbReference type="CDD" id="cd05797">
    <property type="entry name" value="Ribosomal_L10"/>
    <property type="match status" value="1"/>
</dbReference>
<dbReference type="SUPFAM" id="SSF160369">
    <property type="entry name" value="Ribosomal protein L10-like"/>
    <property type="match status" value="1"/>
</dbReference>
<proteinExistence type="inferred from homology"/>
<feature type="compositionally biased region" description="Acidic residues" evidence="6">
    <location>
        <begin position="213"/>
        <end position="226"/>
    </location>
</feature>
<evidence type="ECO:0000313" key="7">
    <source>
        <dbReference type="EMBL" id="HIU48157.1"/>
    </source>
</evidence>
<dbReference type="GO" id="GO:0006412">
    <property type="term" value="P:translation"/>
    <property type="evidence" value="ECO:0007669"/>
    <property type="project" value="UniProtKB-UniRule"/>
</dbReference>
<dbReference type="PANTHER" id="PTHR11560">
    <property type="entry name" value="39S RIBOSOMAL PROTEIN L10, MITOCHONDRIAL"/>
    <property type="match status" value="1"/>
</dbReference>
<organism evidence="7 8">
    <name type="scientific">Candidatus Avimonoglobus intestinipullorum</name>
    <dbReference type="NCBI Taxonomy" id="2840699"/>
    <lineage>
        <taxon>Bacteria</taxon>
        <taxon>Bacillati</taxon>
        <taxon>Bacillota</taxon>
        <taxon>Clostridia</taxon>
        <taxon>Eubacteriales</taxon>
        <taxon>Candidatus Avimonoglobus</taxon>
    </lineage>
</organism>
<dbReference type="HAMAP" id="MF_00362">
    <property type="entry name" value="Ribosomal_uL10"/>
    <property type="match status" value="1"/>
</dbReference>
<comment type="subunit">
    <text evidence="5">Part of the ribosomal stalk of the 50S ribosomal subunit. The N-terminus interacts with L11 and the large rRNA to form the base of the stalk. The C-terminus forms an elongated spine to which L12 dimers bind in a sequential fashion forming a multimeric L10(L12)X complex.</text>
</comment>
<dbReference type="InterPro" id="IPR001790">
    <property type="entry name" value="Ribosomal_uL10"/>
</dbReference>
<feature type="compositionally biased region" description="Low complexity" evidence="6">
    <location>
        <begin position="176"/>
        <end position="212"/>
    </location>
</feature>
<evidence type="ECO:0000256" key="5">
    <source>
        <dbReference type="HAMAP-Rule" id="MF_00362"/>
    </source>
</evidence>
<evidence type="ECO:0000256" key="2">
    <source>
        <dbReference type="ARBA" id="ARBA00022980"/>
    </source>
</evidence>
<dbReference type="GO" id="GO:0003735">
    <property type="term" value="F:structural constituent of ribosome"/>
    <property type="evidence" value="ECO:0007669"/>
    <property type="project" value="InterPro"/>
</dbReference>
<dbReference type="PROSITE" id="PS01109">
    <property type="entry name" value="RIBOSOMAL_L10"/>
    <property type="match status" value="1"/>
</dbReference>
<keyword evidence="2 5" id="KW-0689">Ribosomal protein</keyword>
<dbReference type="Gene3D" id="6.10.250.290">
    <property type="match status" value="1"/>
</dbReference>
<comment type="similarity">
    <text evidence="1 5">Belongs to the universal ribosomal protein uL10 family.</text>
</comment>
<name>A0A9D1S6C1_9FIRM</name>
<keyword evidence="5" id="KW-0699">rRNA-binding</keyword>
<keyword evidence="5" id="KW-0694">RNA-binding</keyword>
<protein>
    <recommendedName>
        <fullName evidence="4 5">Large ribosomal subunit protein uL10</fullName>
    </recommendedName>
</protein>
<dbReference type="InterPro" id="IPR043141">
    <property type="entry name" value="Ribosomal_uL10-like_sf"/>
</dbReference>
<evidence type="ECO:0000256" key="3">
    <source>
        <dbReference type="ARBA" id="ARBA00023274"/>
    </source>
</evidence>
<sequence>MPSEKVLEAKKAQVAELVEALKGATTGVLVDYRGLTVEEDTKLRNNLRAAGVQYFVVKNTLLRLATKETGLEELDSILHGPTALAISEDAVAPAKVLADYAKENEKLELKSGFMDGKVLSMDELKQLAKTPSKETLIAKIMGSLNSPISGLARLLNTIAEGGVEIPDLIAKKAGETAEAPAEEAAPAAEAAPAEAEAPAAEEPAAAEEATPAAEEEAPAATEENAE</sequence>
<evidence type="ECO:0000256" key="1">
    <source>
        <dbReference type="ARBA" id="ARBA00008889"/>
    </source>
</evidence>
<evidence type="ECO:0000313" key="8">
    <source>
        <dbReference type="Proteomes" id="UP000824111"/>
    </source>
</evidence>
<dbReference type="NCBIfam" id="NF000955">
    <property type="entry name" value="PRK00099.1-1"/>
    <property type="match status" value="1"/>
</dbReference>
<gene>
    <name evidence="5" type="primary">rplJ</name>
    <name evidence="7" type="ORF">IAB04_02205</name>
</gene>
<dbReference type="InterPro" id="IPR022973">
    <property type="entry name" value="Ribosomal_uL10_bac"/>
</dbReference>